<dbReference type="RefSeq" id="WP_185769829.1">
    <property type="nucleotide sequence ID" value="NZ_CP046883.1"/>
</dbReference>
<keyword evidence="4 7" id="KW-0808">Transferase</keyword>
<evidence type="ECO:0000256" key="1">
    <source>
        <dbReference type="ARBA" id="ARBA00004533"/>
    </source>
</evidence>
<proteinExistence type="predicted"/>
<evidence type="ECO:0000313" key="7">
    <source>
        <dbReference type="EMBL" id="QNH96081.1"/>
    </source>
</evidence>
<dbReference type="PANTHER" id="PTHR30606:SF10">
    <property type="entry name" value="PHOSPHATIDYLINOSITOL MANNOSIDE ACYLTRANSFERASE"/>
    <property type="match status" value="1"/>
</dbReference>
<evidence type="ECO:0000256" key="2">
    <source>
        <dbReference type="ARBA" id="ARBA00022475"/>
    </source>
</evidence>
<dbReference type="Proteomes" id="UP000515275">
    <property type="component" value="Chromosome"/>
</dbReference>
<keyword evidence="6 7" id="KW-0012">Acyltransferase</keyword>
<evidence type="ECO:0000256" key="4">
    <source>
        <dbReference type="ARBA" id="ARBA00022679"/>
    </source>
</evidence>
<evidence type="ECO:0000256" key="6">
    <source>
        <dbReference type="ARBA" id="ARBA00023315"/>
    </source>
</evidence>
<keyword evidence="8" id="KW-1185">Reference proteome</keyword>
<dbReference type="Pfam" id="PF03279">
    <property type="entry name" value="Lip_A_acyltrans"/>
    <property type="match status" value="1"/>
</dbReference>
<protein>
    <submittedName>
        <fullName evidence="7">Phosphatidylinositol mannoside acyltransferase</fullName>
    </submittedName>
</protein>
<comment type="subcellular location">
    <subcellularLocation>
        <location evidence="1">Cell inner membrane</location>
    </subcellularLocation>
</comment>
<sequence>MSTDTPTPEPTYPQTGLSWTQKLSAWSYKAGWALTKRLPPRVAAVLFNIGADAASKRGRGLPQLRRNLARVVGEEKVTDELIRASMRSYMRYWREAFQLPAIAGPELAAKINKCVPYDVHQKISAALAAGKGVVITLPHSANWDMAGMWLVNYYSDFTTVAERLRPESLFEAFVEYRRSLGFDVIALTGADQPPMERLAHTLADNRVVCLMGERDITGHGVEVEFFGERCAMPAGSALLAQRAGCPLYAANLWYEGEDSWGIAFSDAINTNQPLDDVVQEQARWFEQFIAEHPQDWHMLQPIWFSDLSEQRLRRMGVAFNEDHRYTARRQDKE</sequence>
<keyword evidence="2" id="KW-1003">Cell membrane</keyword>
<dbReference type="CDD" id="cd07984">
    <property type="entry name" value="LPLAT_LABLAT-like"/>
    <property type="match status" value="1"/>
</dbReference>
<evidence type="ECO:0000256" key="5">
    <source>
        <dbReference type="ARBA" id="ARBA00023136"/>
    </source>
</evidence>
<dbReference type="GO" id="GO:0009247">
    <property type="term" value="P:glycolipid biosynthetic process"/>
    <property type="evidence" value="ECO:0007669"/>
    <property type="project" value="UniProtKB-ARBA"/>
</dbReference>
<organism evidence="7 8">
    <name type="scientific">Corynebacterium anserum</name>
    <dbReference type="NCBI Taxonomy" id="2684406"/>
    <lineage>
        <taxon>Bacteria</taxon>
        <taxon>Bacillati</taxon>
        <taxon>Actinomycetota</taxon>
        <taxon>Actinomycetes</taxon>
        <taxon>Mycobacteriales</taxon>
        <taxon>Corynebacteriaceae</taxon>
        <taxon>Corynebacterium</taxon>
    </lineage>
</organism>
<dbReference type="InterPro" id="IPR004960">
    <property type="entry name" value="LipA_acyltrans"/>
</dbReference>
<dbReference type="EMBL" id="CP046883">
    <property type="protein sequence ID" value="QNH96081.1"/>
    <property type="molecule type" value="Genomic_DNA"/>
</dbReference>
<reference evidence="7 8" key="1">
    <citation type="submission" date="2019-12" db="EMBL/GenBank/DDBJ databases">
        <title>Corynebacterium sp. nov., isolated from feces of the Anser Albifrons in China.</title>
        <authorList>
            <person name="Liu Q."/>
        </authorList>
    </citation>
    <scope>NUCLEOTIDE SEQUENCE [LARGE SCALE GENOMIC DNA]</scope>
    <source>
        <strain evidence="7 8">23H37-10</strain>
    </source>
</reference>
<keyword evidence="3" id="KW-0997">Cell inner membrane</keyword>
<dbReference type="AlphaFoldDB" id="A0A7G7YNL1"/>
<evidence type="ECO:0000313" key="8">
    <source>
        <dbReference type="Proteomes" id="UP000515275"/>
    </source>
</evidence>
<evidence type="ECO:0000256" key="3">
    <source>
        <dbReference type="ARBA" id="ARBA00022519"/>
    </source>
</evidence>
<dbReference type="GO" id="GO:0016746">
    <property type="term" value="F:acyltransferase activity"/>
    <property type="evidence" value="ECO:0007669"/>
    <property type="project" value="UniProtKB-KW"/>
</dbReference>
<dbReference type="GO" id="GO:0005886">
    <property type="term" value="C:plasma membrane"/>
    <property type="evidence" value="ECO:0007669"/>
    <property type="project" value="UniProtKB-SubCell"/>
</dbReference>
<name>A0A7G7YNL1_9CORY</name>
<gene>
    <name evidence="7" type="ORF">GP473_04850</name>
</gene>
<accession>A0A7G7YNL1</accession>
<dbReference type="NCBIfam" id="NF005919">
    <property type="entry name" value="PRK07920.1"/>
    <property type="match status" value="1"/>
</dbReference>
<dbReference type="KEGG" id="cans:GP473_04850"/>
<dbReference type="PANTHER" id="PTHR30606">
    <property type="entry name" value="LIPID A BIOSYNTHESIS LAUROYL ACYLTRANSFERASE"/>
    <property type="match status" value="1"/>
</dbReference>
<keyword evidence="5" id="KW-0472">Membrane</keyword>